<protein>
    <recommendedName>
        <fullName evidence="3">Colicin D immunity protein domain-containing protein</fullName>
    </recommendedName>
</protein>
<gene>
    <name evidence="1" type="ordered locus">LMRG_02931</name>
</gene>
<organism evidence="1 2">
    <name type="scientific">Listeria monocytogenes serotype 1/2a (strain 10403S)</name>
    <dbReference type="NCBI Taxonomy" id="393133"/>
    <lineage>
        <taxon>Bacteria</taxon>
        <taxon>Bacillati</taxon>
        <taxon>Bacillota</taxon>
        <taxon>Bacilli</taxon>
        <taxon>Bacillales</taxon>
        <taxon>Listeriaceae</taxon>
        <taxon>Listeria</taxon>
    </lineage>
</organism>
<dbReference type="EMBL" id="CP002002">
    <property type="protein sequence ID" value="AEO05350.1"/>
    <property type="molecule type" value="Genomic_DNA"/>
</dbReference>
<name>A0A0H3GHI9_LISM4</name>
<dbReference type="HOGENOM" id="CLU_184465_1_0_9"/>
<evidence type="ECO:0000313" key="2">
    <source>
        <dbReference type="Proteomes" id="UP000001288"/>
    </source>
</evidence>
<evidence type="ECO:0008006" key="3">
    <source>
        <dbReference type="Google" id="ProtNLM"/>
    </source>
</evidence>
<evidence type="ECO:0000313" key="1">
    <source>
        <dbReference type="EMBL" id="AEO05350.1"/>
    </source>
</evidence>
<sequence length="95" mass="11380">MEENYYDKKEQLYFLLNGLDNGEIEINTFINQFIKIFDLEIDYDELYKEEYTILGKVSDMAARFSDNEEDLKLPNVYYSEKQIREEVTRSLEALA</sequence>
<reference evidence="2" key="1">
    <citation type="submission" date="2010-04" db="EMBL/GenBank/DDBJ databases">
        <title>The genome sequence of Listeria monocytogenes strain 10403S.</title>
        <authorList>
            <consortium name="The Broad Institute Genome Sequencing Platform"/>
            <consortium name="The Broad Institute Genome Sequencing Center for Infectious Disease."/>
            <person name="Borowsky M."/>
            <person name="Borodovsky M."/>
            <person name="Young S.K."/>
            <person name="Zeng Q."/>
            <person name="Koehrsen M."/>
            <person name="Fitzgerald M."/>
            <person name="Wiedmann M."/>
            <person name="Swaminathan B."/>
            <person name="Lauer P."/>
            <person name="Portnoy D."/>
            <person name="Cossart P."/>
            <person name="Buchrieser C."/>
            <person name="Higgins D."/>
            <person name="Abouelleil A."/>
            <person name="Alvarado L."/>
            <person name="Arachchi H.M."/>
            <person name="Berlin A."/>
            <person name="Borenstein D."/>
            <person name="Brown A."/>
            <person name="Chapman S.B."/>
            <person name="Chen Z."/>
            <person name="Dunbar C.D."/>
            <person name="Engels R."/>
            <person name="Freedman E."/>
            <person name="Gearin G."/>
            <person name="Gellesch M."/>
            <person name="Goldberg J."/>
            <person name="Griggs A."/>
            <person name="Gujja S."/>
            <person name="Heilman E."/>
            <person name="Heiman D."/>
            <person name="Howarth C."/>
            <person name="Jen D."/>
            <person name="Larson L."/>
            <person name="Lui A."/>
            <person name="MacDonald J."/>
            <person name="Mehta T."/>
            <person name="Montmayeur A."/>
            <person name="Neiman D."/>
            <person name="Park D."/>
            <person name="Pearson M."/>
            <person name="Priest M."/>
            <person name="Richards J."/>
            <person name="Roberts A."/>
            <person name="Saif S."/>
            <person name="Shea T."/>
            <person name="Shenoy N."/>
            <person name="Sisk P."/>
            <person name="Stolte C."/>
            <person name="Sykes S."/>
            <person name="Walk T."/>
            <person name="White J."/>
            <person name="Yandava C."/>
            <person name="Haas B."/>
            <person name="Nusbaum C."/>
            <person name="Birren B."/>
        </authorList>
    </citation>
    <scope>NUCLEOTIDE SEQUENCE [LARGE SCALE GENOMIC DNA]</scope>
    <source>
        <strain evidence="2">10403S</strain>
    </source>
</reference>
<proteinExistence type="predicted"/>
<dbReference type="Proteomes" id="UP000001288">
    <property type="component" value="Chromosome"/>
</dbReference>
<accession>A0A0H3GHI9</accession>
<dbReference type="KEGG" id="lmt:LMRG_02931"/>
<dbReference type="RefSeq" id="WP_014600482.1">
    <property type="nucleotide sequence ID" value="NC_017544.1"/>
</dbReference>
<dbReference type="AlphaFoldDB" id="A0A0H3GHI9"/>